<dbReference type="Gene3D" id="1.20.1250.20">
    <property type="entry name" value="MFS general substrate transporter like domains"/>
    <property type="match status" value="1"/>
</dbReference>
<evidence type="ECO:0000256" key="6">
    <source>
        <dbReference type="SAM" id="Phobius"/>
    </source>
</evidence>
<evidence type="ECO:0000256" key="3">
    <source>
        <dbReference type="ARBA" id="ARBA00022692"/>
    </source>
</evidence>
<sequence>MLRNMADYRTLARNHDFTVLWIGETVSALGSSMSMFVFPLLAYGLTRSALAAAVVEAAHLVGMVGFLLPGGVFADRYDRRRIMRRASATGVLLYGSLAAAGIAGHLTLPHLTVVAFLTGICAGVFGPAERSAVRTVVPTEHLSTALSQNQARQHVAELLGGPLGGLLYGLARWLPFAADAVSFGFSWLMLGRIRADLSPAPHAGPRPSPGDDIAEGVRFIAGRPFFRILLAWSAMANLTINAVFFVAILRLVKAGFHPAEIGFVSTAAGIGGILGALAAPAIIDRVATGRLTVLIAWSFVPLLVPLVFWNNPLVVGAALFAGLLLNPAGNAGISAYSMALTPESLVGRVGSATQFLAMSAMPLSPVVGGLLLSGLGGPAAVAALAILTAGVALIPTLASSVRAVPHPRIWQAELAGEPVRAAVSA</sequence>
<evidence type="ECO:0000256" key="1">
    <source>
        <dbReference type="ARBA" id="ARBA00004651"/>
    </source>
</evidence>
<name>A0A7Y9J9B0_9ACTN</name>
<evidence type="ECO:0000256" key="4">
    <source>
        <dbReference type="ARBA" id="ARBA00022989"/>
    </source>
</evidence>
<protein>
    <submittedName>
        <fullName evidence="8">MFS family permease</fullName>
    </submittedName>
</protein>
<dbReference type="SUPFAM" id="SSF103473">
    <property type="entry name" value="MFS general substrate transporter"/>
    <property type="match status" value="1"/>
</dbReference>
<proteinExistence type="predicted"/>
<dbReference type="GO" id="GO:0022857">
    <property type="term" value="F:transmembrane transporter activity"/>
    <property type="evidence" value="ECO:0007669"/>
    <property type="project" value="InterPro"/>
</dbReference>
<evidence type="ECO:0000313" key="9">
    <source>
        <dbReference type="Proteomes" id="UP000535511"/>
    </source>
</evidence>
<dbReference type="CDD" id="cd06173">
    <property type="entry name" value="MFS_MefA_like"/>
    <property type="match status" value="1"/>
</dbReference>
<keyword evidence="3 6" id="KW-0812">Transmembrane</keyword>
<feature type="domain" description="Major facilitator superfamily (MFS) profile" evidence="7">
    <location>
        <begin position="16"/>
        <end position="402"/>
    </location>
</feature>
<dbReference type="InterPro" id="IPR020846">
    <property type="entry name" value="MFS_dom"/>
</dbReference>
<feature type="transmembrane region" description="Helical" evidence="6">
    <location>
        <begin position="291"/>
        <end position="309"/>
    </location>
</feature>
<feature type="transmembrane region" description="Helical" evidence="6">
    <location>
        <begin position="21"/>
        <end position="43"/>
    </location>
</feature>
<feature type="transmembrane region" description="Helical" evidence="6">
    <location>
        <begin position="170"/>
        <end position="190"/>
    </location>
</feature>
<feature type="transmembrane region" description="Helical" evidence="6">
    <location>
        <begin position="86"/>
        <end position="108"/>
    </location>
</feature>
<comment type="subcellular location">
    <subcellularLocation>
        <location evidence="1">Cell membrane</location>
        <topology evidence="1">Multi-pass membrane protein</topology>
    </subcellularLocation>
</comment>
<dbReference type="Pfam" id="PF07690">
    <property type="entry name" value="MFS_1"/>
    <property type="match status" value="1"/>
</dbReference>
<gene>
    <name evidence="8" type="ORF">BJZ21_000443</name>
</gene>
<keyword evidence="9" id="KW-1185">Reference proteome</keyword>
<dbReference type="GO" id="GO:0005886">
    <property type="term" value="C:plasma membrane"/>
    <property type="evidence" value="ECO:0007669"/>
    <property type="project" value="UniProtKB-SubCell"/>
</dbReference>
<evidence type="ECO:0000256" key="5">
    <source>
        <dbReference type="ARBA" id="ARBA00023136"/>
    </source>
</evidence>
<keyword evidence="2" id="KW-1003">Cell membrane</keyword>
<evidence type="ECO:0000256" key="2">
    <source>
        <dbReference type="ARBA" id="ARBA00022475"/>
    </source>
</evidence>
<evidence type="ECO:0000313" key="8">
    <source>
        <dbReference type="EMBL" id="NYD40360.1"/>
    </source>
</evidence>
<dbReference type="EMBL" id="JACCBG010000001">
    <property type="protein sequence ID" value="NYD40360.1"/>
    <property type="molecule type" value="Genomic_DNA"/>
</dbReference>
<keyword evidence="5 6" id="KW-0472">Membrane</keyword>
<reference evidence="8 9" key="1">
    <citation type="submission" date="2020-07" db="EMBL/GenBank/DDBJ databases">
        <title>Sequencing the genomes of 1000 actinobacteria strains.</title>
        <authorList>
            <person name="Klenk H.-P."/>
        </authorList>
    </citation>
    <scope>NUCLEOTIDE SEQUENCE [LARGE SCALE GENOMIC DNA]</scope>
    <source>
        <strain evidence="8 9">DSM 21350</strain>
    </source>
</reference>
<feature type="transmembrane region" description="Helical" evidence="6">
    <location>
        <begin position="261"/>
        <end position="279"/>
    </location>
</feature>
<dbReference type="InterPro" id="IPR011701">
    <property type="entry name" value="MFS"/>
</dbReference>
<feature type="transmembrane region" description="Helical" evidence="6">
    <location>
        <begin position="228"/>
        <end position="249"/>
    </location>
</feature>
<comment type="caution">
    <text evidence="8">The sequence shown here is derived from an EMBL/GenBank/DDBJ whole genome shotgun (WGS) entry which is preliminary data.</text>
</comment>
<dbReference type="Proteomes" id="UP000535511">
    <property type="component" value="Unassembled WGS sequence"/>
</dbReference>
<keyword evidence="4 6" id="KW-1133">Transmembrane helix</keyword>
<feature type="transmembrane region" description="Helical" evidence="6">
    <location>
        <begin position="352"/>
        <end position="373"/>
    </location>
</feature>
<dbReference type="AlphaFoldDB" id="A0A7Y9J9B0"/>
<evidence type="ECO:0000259" key="7">
    <source>
        <dbReference type="PROSITE" id="PS50850"/>
    </source>
</evidence>
<dbReference type="InterPro" id="IPR036259">
    <property type="entry name" value="MFS_trans_sf"/>
</dbReference>
<dbReference type="PROSITE" id="PS50850">
    <property type="entry name" value="MFS"/>
    <property type="match status" value="1"/>
</dbReference>
<feature type="transmembrane region" description="Helical" evidence="6">
    <location>
        <begin position="379"/>
        <end position="398"/>
    </location>
</feature>
<organism evidence="8 9">
    <name type="scientific">Nocardioides panaciterrulae</name>
    <dbReference type="NCBI Taxonomy" id="661492"/>
    <lineage>
        <taxon>Bacteria</taxon>
        <taxon>Bacillati</taxon>
        <taxon>Actinomycetota</taxon>
        <taxon>Actinomycetes</taxon>
        <taxon>Propionibacteriales</taxon>
        <taxon>Nocardioidaceae</taxon>
        <taxon>Nocardioides</taxon>
    </lineage>
</organism>
<feature type="transmembrane region" description="Helical" evidence="6">
    <location>
        <begin position="315"/>
        <end position="340"/>
    </location>
</feature>
<dbReference type="PANTHER" id="PTHR23513:SF6">
    <property type="entry name" value="MAJOR FACILITATOR SUPERFAMILY ASSOCIATED DOMAIN-CONTAINING PROTEIN"/>
    <property type="match status" value="1"/>
</dbReference>
<dbReference type="RefSeq" id="WP_246298437.1">
    <property type="nucleotide sequence ID" value="NZ_JACCBG010000001.1"/>
</dbReference>
<feature type="transmembrane region" description="Helical" evidence="6">
    <location>
        <begin position="49"/>
        <end position="74"/>
    </location>
</feature>
<dbReference type="PANTHER" id="PTHR23513">
    <property type="entry name" value="INTEGRAL MEMBRANE EFFLUX PROTEIN-RELATED"/>
    <property type="match status" value="1"/>
</dbReference>
<accession>A0A7Y9J9B0</accession>